<organism evidence="2 3">
    <name type="scientific">Algibacter marinivivus</name>
    <dbReference type="NCBI Taxonomy" id="2100723"/>
    <lineage>
        <taxon>Bacteria</taxon>
        <taxon>Pseudomonadati</taxon>
        <taxon>Bacteroidota</taxon>
        <taxon>Flavobacteriia</taxon>
        <taxon>Flavobacteriales</taxon>
        <taxon>Flavobacteriaceae</taxon>
        <taxon>Algibacter</taxon>
    </lineage>
</organism>
<keyword evidence="1" id="KW-1133">Transmembrane helix</keyword>
<sequence length="67" mass="7938">MENNLTILIALALFLIITFLYWKLTKKYAEKLYGKEMWKQWSSRTFYWTSAVMMSGGITLLVILLIK</sequence>
<accession>A0A2U2X834</accession>
<evidence type="ECO:0000313" key="2">
    <source>
        <dbReference type="EMBL" id="PWH83967.1"/>
    </source>
</evidence>
<keyword evidence="1" id="KW-0472">Membrane</keyword>
<reference evidence="3" key="2">
    <citation type="submission" date="2018-05" db="EMBL/GenBank/DDBJ databases">
        <title>Algibacter marinivivus sp. nov., isolated from sample around a algae.</title>
        <authorList>
            <person name="Lu D."/>
        </authorList>
    </citation>
    <scope>NUCLEOTIDE SEQUENCE [LARGE SCALE GENOMIC DNA]</scope>
    <source>
        <strain evidence="3">ZY111</strain>
    </source>
</reference>
<protein>
    <submittedName>
        <fullName evidence="2">Uncharacterized protein</fullName>
    </submittedName>
</protein>
<comment type="caution">
    <text evidence="2">The sequence shown here is derived from an EMBL/GenBank/DDBJ whole genome shotgun (WGS) entry which is preliminary data.</text>
</comment>
<feature type="transmembrane region" description="Helical" evidence="1">
    <location>
        <begin position="6"/>
        <end position="24"/>
    </location>
</feature>
<proteinExistence type="predicted"/>
<name>A0A2U2X834_9FLAO</name>
<evidence type="ECO:0000313" key="3">
    <source>
        <dbReference type="Proteomes" id="UP000245375"/>
    </source>
</evidence>
<keyword evidence="1" id="KW-0812">Transmembrane</keyword>
<reference evidence="3" key="3">
    <citation type="submission" date="2018-05" db="EMBL/GenBank/DDBJ databases">
        <authorList>
            <person name="Lu D."/>
        </authorList>
    </citation>
    <scope>NUCLEOTIDE SEQUENCE [LARGE SCALE GENOMIC DNA]</scope>
    <source>
        <strain evidence="3">ZY111</strain>
    </source>
</reference>
<dbReference type="Proteomes" id="UP000245375">
    <property type="component" value="Unassembled WGS sequence"/>
</dbReference>
<feature type="transmembrane region" description="Helical" evidence="1">
    <location>
        <begin position="45"/>
        <end position="66"/>
    </location>
</feature>
<evidence type="ECO:0000256" key="1">
    <source>
        <dbReference type="SAM" id="Phobius"/>
    </source>
</evidence>
<keyword evidence="3" id="KW-1185">Reference proteome</keyword>
<gene>
    <name evidence="2" type="ORF">DIS18_05305</name>
</gene>
<dbReference type="AlphaFoldDB" id="A0A2U2X834"/>
<dbReference type="EMBL" id="QFRI01000001">
    <property type="protein sequence ID" value="PWH83967.1"/>
    <property type="molecule type" value="Genomic_DNA"/>
</dbReference>
<reference evidence="2 3" key="1">
    <citation type="submission" date="2018-05" db="EMBL/GenBank/DDBJ databases">
        <title>Algibacter marinivivus sp. nov., isolated from sample around a algae.</title>
        <authorList>
            <person name="Zhong X."/>
        </authorList>
    </citation>
    <scope>NUCLEOTIDE SEQUENCE [LARGE SCALE GENOMIC DNA]</scope>
    <source>
        <strain evidence="2 3">ZY111</strain>
    </source>
</reference>